<evidence type="ECO:0000313" key="3">
    <source>
        <dbReference type="Proteomes" id="UP001066276"/>
    </source>
</evidence>
<protein>
    <recommendedName>
        <fullName evidence="4">SGNH hydrolase-type esterase domain-containing protein</fullName>
    </recommendedName>
</protein>
<dbReference type="AlphaFoldDB" id="A0AAV7QV58"/>
<feature type="region of interest" description="Disordered" evidence="1">
    <location>
        <begin position="18"/>
        <end position="48"/>
    </location>
</feature>
<reference evidence="2" key="1">
    <citation type="journal article" date="2022" name="bioRxiv">
        <title>Sequencing and chromosome-scale assembly of the giantPleurodeles waltlgenome.</title>
        <authorList>
            <person name="Brown T."/>
            <person name="Elewa A."/>
            <person name="Iarovenko S."/>
            <person name="Subramanian E."/>
            <person name="Araus A.J."/>
            <person name="Petzold A."/>
            <person name="Susuki M."/>
            <person name="Suzuki K.-i.T."/>
            <person name="Hayashi T."/>
            <person name="Toyoda A."/>
            <person name="Oliveira C."/>
            <person name="Osipova E."/>
            <person name="Leigh N.D."/>
            <person name="Simon A."/>
            <person name="Yun M.H."/>
        </authorList>
    </citation>
    <scope>NUCLEOTIDE SEQUENCE</scope>
    <source>
        <strain evidence="2">20211129_DDA</strain>
        <tissue evidence="2">Liver</tissue>
    </source>
</reference>
<accession>A0AAV7QV58</accession>
<feature type="region of interest" description="Disordered" evidence="1">
    <location>
        <begin position="152"/>
        <end position="176"/>
    </location>
</feature>
<comment type="caution">
    <text evidence="2">The sequence shown here is derived from an EMBL/GenBank/DDBJ whole genome shotgun (WGS) entry which is preliminary data.</text>
</comment>
<dbReference type="Proteomes" id="UP001066276">
    <property type="component" value="Chromosome 6"/>
</dbReference>
<evidence type="ECO:0008006" key="4">
    <source>
        <dbReference type="Google" id="ProtNLM"/>
    </source>
</evidence>
<keyword evidence="3" id="KW-1185">Reference proteome</keyword>
<dbReference type="SUPFAM" id="SSF52266">
    <property type="entry name" value="SGNH hydrolase"/>
    <property type="match status" value="1"/>
</dbReference>
<dbReference type="CDD" id="cd00229">
    <property type="entry name" value="SGNH_hydrolase"/>
    <property type="match status" value="1"/>
</dbReference>
<dbReference type="EMBL" id="JANPWB010000010">
    <property type="protein sequence ID" value="KAJ1143709.1"/>
    <property type="molecule type" value="Genomic_DNA"/>
</dbReference>
<evidence type="ECO:0000313" key="2">
    <source>
        <dbReference type="EMBL" id="KAJ1143709.1"/>
    </source>
</evidence>
<sequence>MDRVLTLMQPALMSLAQKEADGNQLGGETPVVEVDSAPDQGQGKSTASARRHISAVAFFTKLVGGADHSRSFLIRQALKGWERLEGSIPDQRCPIAVDKLEKILGDLTGICDQDLSVYHWAHGSRQCLGCWTLLCVSGAAILQTASQSGAGRRSQVSLDSERGSAPRWSSPARRGEPPPALIILHVGGNDLPTIGRGSVFEDLMEISWLAKRCPGAVIEWSHIIPWRIWKSGRSTKALDESARRLNIRMKQLLNTSVLRTVAHGCLHGEAMFQDDGVRLSDGGHIVFVENLVAFSVQCLSQN</sequence>
<organism evidence="2 3">
    <name type="scientific">Pleurodeles waltl</name>
    <name type="common">Iberian ribbed newt</name>
    <dbReference type="NCBI Taxonomy" id="8319"/>
    <lineage>
        <taxon>Eukaryota</taxon>
        <taxon>Metazoa</taxon>
        <taxon>Chordata</taxon>
        <taxon>Craniata</taxon>
        <taxon>Vertebrata</taxon>
        <taxon>Euteleostomi</taxon>
        <taxon>Amphibia</taxon>
        <taxon>Batrachia</taxon>
        <taxon>Caudata</taxon>
        <taxon>Salamandroidea</taxon>
        <taxon>Salamandridae</taxon>
        <taxon>Pleurodelinae</taxon>
        <taxon>Pleurodeles</taxon>
    </lineage>
</organism>
<proteinExistence type="predicted"/>
<gene>
    <name evidence="2" type="ORF">NDU88_010014</name>
</gene>
<name>A0AAV7QV58_PLEWA</name>
<evidence type="ECO:0000256" key="1">
    <source>
        <dbReference type="SAM" id="MobiDB-lite"/>
    </source>
</evidence>